<evidence type="ECO:0000256" key="1">
    <source>
        <dbReference type="SAM" id="SignalP"/>
    </source>
</evidence>
<dbReference type="InterPro" id="IPR029058">
    <property type="entry name" value="AB_hydrolase_fold"/>
</dbReference>
<proteinExistence type="predicted"/>
<dbReference type="AlphaFoldDB" id="A0A7R9DTM3"/>
<accession>A0A7R9DTM3</accession>
<evidence type="ECO:0000313" key="2">
    <source>
        <dbReference type="EMBL" id="CAD7420709.1"/>
    </source>
</evidence>
<feature type="signal peptide" evidence="1">
    <location>
        <begin position="1"/>
        <end position="18"/>
    </location>
</feature>
<dbReference type="EMBL" id="OD035748">
    <property type="protein sequence ID" value="CAD7420709.1"/>
    <property type="molecule type" value="Genomic_DNA"/>
</dbReference>
<reference evidence="2" key="1">
    <citation type="submission" date="2020-11" db="EMBL/GenBank/DDBJ databases">
        <authorList>
            <person name="Tran Van P."/>
        </authorList>
    </citation>
    <scope>NUCLEOTIDE SEQUENCE</scope>
</reference>
<keyword evidence="1" id="KW-0732">Signal</keyword>
<protein>
    <submittedName>
        <fullName evidence="2">Uncharacterized protein</fullName>
    </submittedName>
</protein>
<sequence length="115" mass="12598">MSISLGACLGIILTTSYGLANCHHCLRNAYPTFDPLPVPEDVGEALILTPYIQSGDVDMARKLAKVSEEPFAGLVTSYSGYLTVDPDLNSNLFFWFFPAEVTILQHCPSLMLDEV</sequence>
<name>A0A7R9DTM3_TIMPO</name>
<organism evidence="2">
    <name type="scientific">Timema poppense</name>
    <name type="common">Walking stick</name>
    <dbReference type="NCBI Taxonomy" id="170557"/>
    <lineage>
        <taxon>Eukaryota</taxon>
        <taxon>Metazoa</taxon>
        <taxon>Ecdysozoa</taxon>
        <taxon>Arthropoda</taxon>
        <taxon>Hexapoda</taxon>
        <taxon>Insecta</taxon>
        <taxon>Pterygota</taxon>
        <taxon>Neoptera</taxon>
        <taxon>Polyneoptera</taxon>
        <taxon>Phasmatodea</taxon>
        <taxon>Timematodea</taxon>
        <taxon>Timematoidea</taxon>
        <taxon>Timematidae</taxon>
        <taxon>Timema</taxon>
    </lineage>
</organism>
<dbReference type="Gene3D" id="3.40.50.1820">
    <property type="entry name" value="alpha/beta hydrolase"/>
    <property type="match status" value="1"/>
</dbReference>
<feature type="chain" id="PRO_5030974065" evidence="1">
    <location>
        <begin position="19"/>
        <end position="115"/>
    </location>
</feature>
<gene>
    <name evidence="2" type="ORF">TPSB3V08_LOCUS14124</name>
</gene>